<dbReference type="InterPro" id="IPR010099">
    <property type="entry name" value="SDR39U1"/>
</dbReference>
<sequence>MVQAPVDEVFDWHARPGAFARLAPPWQPVRPVAEARSLRDGAAVLALPGGLRWVAVHDPDAYDPPRRFADRLASPPLSSVLRWVHTHDFAAENGRGTRVTDRVDTSVPDAALTSMFAYRHAQLADDLDALRRSRAWGSEQVTVAVTGAGGLVGSALTSLLTTSGHRVVRLVRGTPKRPDERHWDLERPAEDLFRGIDAVVHLAGAPLFGRFTDAHRAAIRDSRVGPTRALARRAADTPDGPRVFVSASGIGYYGARRGDEVLTEDSPRGDGFLADVVADWERAAAPAAEAGLRCVQVRTGIAQSPRGGALGIQWPLFAAGLGGPIGDGRQWTSWIGLDDLTDIYLRAVLDAGLSGPVNAVAPHPVRGRVYALVLGGVLRRPALVPVPAWGPGLLLGTEGAKETALADQRVRPERLLAAGHHFRHPRLDTALAHLFGRSR</sequence>
<gene>
    <name evidence="4" type="ORF">HNR10_000602</name>
</gene>
<comment type="caution">
    <text evidence="4">The sequence shown here is derived from an EMBL/GenBank/DDBJ whole genome shotgun (WGS) entry which is preliminary data.</text>
</comment>
<dbReference type="Pfam" id="PF01370">
    <property type="entry name" value="Epimerase"/>
    <property type="match status" value="1"/>
</dbReference>
<dbReference type="InterPro" id="IPR013549">
    <property type="entry name" value="DUF1731"/>
</dbReference>
<proteinExistence type="inferred from homology"/>
<dbReference type="Pfam" id="PF08338">
    <property type="entry name" value="DUF1731"/>
    <property type="match status" value="1"/>
</dbReference>
<dbReference type="Proteomes" id="UP000572051">
    <property type="component" value="Unassembled WGS sequence"/>
</dbReference>
<dbReference type="SUPFAM" id="SSF51735">
    <property type="entry name" value="NAD(P)-binding Rossmann-fold domains"/>
    <property type="match status" value="1"/>
</dbReference>
<reference evidence="4 5" key="1">
    <citation type="submission" date="2020-07" db="EMBL/GenBank/DDBJ databases">
        <title>Sequencing the genomes of 1000 actinobacteria strains.</title>
        <authorList>
            <person name="Klenk H.-P."/>
        </authorList>
    </citation>
    <scope>NUCLEOTIDE SEQUENCE [LARGE SCALE GENOMIC DNA]</scope>
    <source>
        <strain evidence="4 5">DSM 44442</strain>
    </source>
</reference>
<keyword evidence="5" id="KW-1185">Reference proteome</keyword>
<dbReference type="SUPFAM" id="SSF55961">
    <property type="entry name" value="Bet v1-like"/>
    <property type="match status" value="1"/>
</dbReference>
<dbReference type="InterPro" id="IPR036291">
    <property type="entry name" value="NAD(P)-bd_dom_sf"/>
</dbReference>
<feature type="domain" description="NAD-dependent epimerase/dehydratase" evidence="2">
    <location>
        <begin position="143"/>
        <end position="349"/>
    </location>
</feature>
<comment type="similarity">
    <text evidence="1">Belongs to the NAD(P)-dependent epimerase/dehydratase family. SDR39U1 subfamily.</text>
</comment>
<dbReference type="NCBIfam" id="TIGR01777">
    <property type="entry name" value="yfcH"/>
    <property type="match status" value="1"/>
</dbReference>
<dbReference type="PANTHER" id="PTHR11092:SF0">
    <property type="entry name" value="EPIMERASE FAMILY PROTEIN SDR39U1"/>
    <property type="match status" value="1"/>
</dbReference>
<dbReference type="Gene3D" id="3.30.530.20">
    <property type="match status" value="1"/>
</dbReference>
<dbReference type="AlphaFoldDB" id="A0A7Z0EJF9"/>
<evidence type="ECO:0000259" key="2">
    <source>
        <dbReference type="Pfam" id="PF01370"/>
    </source>
</evidence>
<evidence type="ECO:0000313" key="5">
    <source>
        <dbReference type="Proteomes" id="UP000572051"/>
    </source>
</evidence>
<feature type="domain" description="DUF1731" evidence="3">
    <location>
        <begin position="386"/>
        <end position="434"/>
    </location>
</feature>
<name>A0A7Z0EJF9_9ACTN</name>
<evidence type="ECO:0008006" key="6">
    <source>
        <dbReference type="Google" id="ProtNLM"/>
    </source>
</evidence>
<organism evidence="4 5">
    <name type="scientific">Nocardiopsis aegyptia</name>
    <dbReference type="NCBI Taxonomy" id="220378"/>
    <lineage>
        <taxon>Bacteria</taxon>
        <taxon>Bacillati</taxon>
        <taxon>Actinomycetota</taxon>
        <taxon>Actinomycetes</taxon>
        <taxon>Streptosporangiales</taxon>
        <taxon>Nocardiopsidaceae</taxon>
        <taxon>Nocardiopsis</taxon>
    </lineage>
</organism>
<dbReference type="Gene3D" id="3.40.50.720">
    <property type="entry name" value="NAD(P)-binding Rossmann-like Domain"/>
    <property type="match status" value="1"/>
</dbReference>
<evidence type="ECO:0000259" key="3">
    <source>
        <dbReference type="Pfam" id="PF08338"/>
    </source>
</evidence>
<accession>A0A7Z0EJF9</accession>
<dbReference type="PANTHER" id="PTHR11092">
    <property type="entry name" value="SUGAR NUCLEOTIDE EPIMERASE RELATED"/>
    <property type="match status" value="1"/>
</dbReference>
<dbReference type="RefSeq" id="WP_312889077.1">
    <property type="nucleotide sequence ID" value="NZ_JACCFS010000001.1"/>
</dbReference>
<dbReference type="InterPro" id="IPR001509">
    <property type="entry name" value="Epimerase_deHydtase"/>
</dbReference>
<dbReference type="InterPro" id="IPR023393">
    <property type="entry name" value="START-like_dom_sf"/>
</dbReference>
<protein>
    <recommendedName>
        <fullName evidence="6">TIGR01777 family protein</fullName>
    </recommendedName>
</protein>
<evidence type="ECO:0000313" key="4">
    <source>
        <dbReference type="EMBL" id="NYJ32721.1"/>
    </source>
</evidence>
<dbReference type="EMBL" id="JACCFS010000001">
    <property type="protein sequence ID" value="NYJ32721.1"/>
    <property type="molecule type" value="Genomic_DNA"/>
</dbReference>
<dbReference type="CDD" id="cd07820">
    <property type="entry name" value="SRPBCC_3"/>
    <property type="match status" value="1"/>
</dbReference>
<evidence type="ECO:0000256" key="1">
    <source>
        <dbReference type="ARBA" id="ARBA00009353"/>
    </source>
</evidence>